<comment type="similarity">
    <text evidence="8">Belongs to the DyP-type peroxidase family.</text>
</comment>
<evidence type="ECO:0000256" key="6">
    <source>
        <dbReference type="ARBA" id="ARBA00023002"/>
    </source>
</evidence>
<dbReference type="InterPro" id="IPR049509">
    <property type="entry name" value="DyP_N"/>
</dbReference>
<dbReference type="GO" id="GO:0004601">
    <property type="term" value="F:peroxidase activity"/>
    <property type="evidence" value="ECO:0007669"/>
    <property type="project" value="UniProtKB-KW"/>
</dbReference>
<evidence type="ECO:0008006" key="14">
    <source>
        <dbReference type="Google" id="ProtNLM"/>
    </source>
</evidence>
<dbReference type="InterPro" id="IPR006314">
    <property type="entry name" value="Dyp_peroxidase"/>
</dbReference>
<dbReference type="InterPro" id="IPR011008">
    <property type="entry name" value="Dimeric_a/b-barrel"/>
</dbReference>
<evidence type="ECO:0000313" key="13">
    <source>
        <dbReference type="Proteomes" id="UP001220324"/>
    </source>
</evidence>
<accession>A0AAD6CM91</accession>
<evidence type="ECO:0000256" key="8">
    <source>
        <dbReference type="ARBA" id="ARBA00025737"/>
    </source>
</evidence>
<evidence type="ECO:0000256" key="3">
    <source>
        <dbReference type="ARBA" id="ARBA00022617"/>
    </source>
</evidence>
<sequence length="503" mass="55648">MGSTSGFDLDNIQGDIWPGLSKKYEQFFFFNIERPELFKPILATLADEVITSAKGALRDRAAIHKAKAPASSALDIAGGLINLTTDVITAVHDLLPAHGHIPKAKGSDNVSITGVNMSFTIKGMTKLSNGMFKDDPFLKGMFADMVGEGRDEAEDWVPQFKDGSVDGVVLVCGTEHEVKAKTKELEQKYFCKSHGVLPLLTLDGNDRPGALKGREHFGFLDGVSQPLIQGLDDKTAELPGSRKHLTRPGIILFGHKGEMDDEEALMHPPWAKDGSLLVVRKIKQFVPEWDRFVVDEAKKLNFTPGQFGARLMGRWQSGAPVQENPDEDNPAEATRNDFDYPLDDHTNCPFASHMRKAKPRALVNNSDKFDIMRRGIPYGPELSDDEKKKEKTEQDRGLMFLCYQTSLSNGFQFIRNRWINADNFPAGKRKFTGGMAPGQDPVVGQLVKGGSQDDDKVLQMAIVDGHKNHNQITFTPFIESNGGDYFFTPSLKLMRDLAVAPAN</sequence>
<dbReference type="EMBL" id="JAQIZZ010000008">
    <property type="protein sequence ID" value="KAJ5525225.1"/>
    <property type="molecule type" value="Genomic_DNA"/>
</dbReference>
<keyword evidence="3" id="KW-0349">Heme</keyword>
<dbReference type="GO" id="GO:0046872">
    <property type="term" value="F:metal ion binding"/>
    <property type="evidence" value="ECO:0007669"/>
    <property type="project" value="UniProtKB-KW"/>
</dbReference>
<dbReference type="NCBIfam" id="TIGR01413">
    <property type="entry name" value="Dyp_perox_fam"/>
    <property type="match status" value="1"/>
</dbReference>
<evidence type="ECO:0000259" key="10">
    <source>
        <dbReference type="Pfam" id="PF20628"/>
    </source>
</evidence>
<evidence type="ECO:0000256" key="1">
    <source>
        <dbReference type="ARBA" id="ARBA00001970"/>
    </source>
</evidence>
<comment type="cofactor">
    <cofactor evidence="1">
        <name>heme b</name>
        <dbReference type="ChEBI" id="CHEBI:60344"/>
    </cofactor>
</comment>
<feature type="region of interest" description="Disordered" evidence="9">
    <location>
        <begin position="318"/>
        <end position="339"/>
    </location>
</feature>
<dbReference type="PANTHER" id="PTHR30521">
    <property type="entry name" value="DEFERROCHELATASE/PEROXIDASE"/>
    <property type="match status" value="1"/>
</dbReference>
<keyword evidence="7" id="KW-0408">Iron</keyword>
<dbReference type="Pfam" id="PF20628">
    <property type="entry name" value="Dyp_perox_C"/>
    <property type="match status" value="1"/>
</dbReference>
<keyword evidence="13" id="KW-1185">Reference proteome</keyword>
<keyword evidence="2" id="KW-0575">Peroxidase</keyword>
<evidence type="ECO:0000256" key="7">
    <source>
        <dbReference type="ARBA" id="ARBA00023004"/>
    </source>
</evidence>
<protein>
    <recommendedName>
        <fullName evidence="14">Dyp-type peroxidase</fullName>
    </recommendedName>
</protein>
<dbReference type="PANTHER" id="PTHR30521:SF4">
    <property type="entry name" value="DEFERROCHELATASE"/>
    <property type="match status" value="1"/>
</dbReference>
<evidence type="ECO:0000256" key="4">
    <source>
        <dbReference type="ARBA" id="ARBA00022723"/>
    </source>
</evidence>
<dbReference type="Pfam" id="PF21105">
    <property type="entry name" value="DyP_N"/>
    <property type="match status" value="2"/>
</dbReference>
<dbReference type="GO" id="GO:0005829">
    <property type="term" value="C:cytosol"/>
    <property type="evidence" value="ECO:0007669"/>
    <property type="project" value="TreeGrafter"/>
</dbReference>
<evidence type="ECO:0000256" key="9">
    <source>
        <dbReference type="SAM" id="MobiDB-lite"/>
    </source>
</evidence>
<evidence type="ECO:0000313" key="12">
    <source>
        <dbReference type="EMBL" id="KAJ5525225.1"/>
    </source>
</evidence>
<evidence type="ECO:0000256" key="5">
    <source>
        <dbReference type="ARBA" id="ARBA00022729"/>
    </source>
</evidence>
<feature type="domain" description="DyP dimeric alpha+beta barrel" evidence="11">
    <location>
        <begin position="11"/>
        <end position="72"/>
    </location>
</feature>
<feature type="domain" description="Dyp-type peroxidase C-terminal" evidence="10">
    <location>
        <begin position="267"/>
        <end position="422"/>
    </location>
</feature>
<dbReference type="Proteomes" id="UP001220324">
    <property type="component" value="Unassembled WGS sequence"/>
</dbReference>
<name>A0AAD6CM91_9EURO</name>
<keyword evidence="5" id="KW-0732">Signal</keyword>
<dbReference type="AlphaFoldDB" id="A0AAD6CM91"/>
<gene>
    <name evidence="12" type="ORF">N7494_011875</name>
</gene>
<keyword evidence="6" id="KW-0560">Oxidoreductase</keyword>
<reference evidence="12 13" key="1">
    <citation type="journal article" date="2023" name="IMA Fungus">
        <title>Comparative genomic study of the Penicillium genus elucidates a diverse pangenome and 15 lateral gene transfer events.</title>
        <authorList>
            <person name="Petersen C."/>
            <person name="Sorensen T."/>
            <person name="Nielsen M.R."/>
            <person name="Sondergaard T.E."/>
            <person name="Sorensen J.L."/>
            <person name="Fitzpatrick D.A."/>
            <person name="Frisvad J.C."/>
            <person name="Nielsen K.L."/>
        </authorList>
    </citation>
    <scope>NUCLEOTIDE SEQUENCE [LARGE SCALE GENOMIC DNA]</scope>
    <source>
        <strain evidence="12 13">IBT 35679</strain>
    </source>
</reference>
<evidence type="ECO:0000259" key="11">
    <source>
        <dbReference type="Pfam" id="PF21105"/>
    </source>
</evidence>
<proteinExistence type="inferred from homology"/>
<comment type="caution">
    <text evidence="12">The sequence shown here is derived from an EMBL/GenBank/DDBJ whole genome shotgun (WGS) entry which is preliminary data.</text>
</comment>
<dbReference type="PROSITE" id="PS51404">
    <property type="entry name" value="DYP_PEROXIDASE"/>
    <property type="match status" value="1"/>
</dbReference>
<keyword evidence="4" id="KW-0479">Metal-binding</keyword>
<dbReference type="SUPFAM" id="SSF54909">
    <property type="entry name" value="Dimeric alpha+beta barrel"/>
    <property type="match status" value="1"/>
</dbReference>
<organism evidence="12 13">
    <name type="scientific">Penicillium frequentans</name>
    <dbReference type="NCBI Taxonomy" id="3151616"/>
    <lineage>
        <taxon>Eukaryota</taxon>
        <taxon>Fungi</taxon>
        <taxon>Dikarya</taxon>
        <taxon>Ascomycota</taxon>
        <taxon>Pezizomycotina</taxon>
        <taxon>Eurotiomycetes</taxon>
        <taxon>Eurotiomycetidae</taxon>
        <taxon>Eurotiales</taxon>
        <taxon>Aspergillaceae</taxon>
        <taxon>Penicillium</taxon>
    </lineage>
</organism>
<evidence type="ECO:0000256" key="2">
    <source>
        <dbReference type="ARBA" id="ARBA00022559"/>
    </source>
</evidence>
<feature type="domain" description="DyP dimeric alpha+beta barrel" evidence="11">
    <location>
        <begin position="85"/>
        <end position="208"/>
    </location>
</feature>
<dbReference type="InterPro" id="IPR048328">
    <property type="entry name" value="Dyp_perox_C"/>
</dbReference>
<dbReference type="GO" id="GO:0020037">
    <property type="term" value="F:heme binding"/>
    <property type="evidence" value="ECO:0007669"/>
    <property type="project" value="InterPro"/>
</dbReference>